<feature type="non-terminal residue" evidence="6">
    <location>
        <position position="1"/>
    </location>
</feature>
<proteinExistence type="predicted"/>
<dbReference type="InterPro" id="IPR032781">
    <property type="entry name" value="ABC_tran_Xtn"/>
</dbReference>
<dbReference type="CDD" id="cd03221">
    <property type="entry name" value="ABCF_EF-3"/>
    <property type="match status" value="2"/>
</dbReference>
<organism evidence="6">
    <name type="scientific">marine metagenome</name>
    <dbReference type="NCBI Taxonomy" id="408172"/>
    <lineage>
        <taxon>unclassified sequences</taxon>
        <taxon>metagenomes</taxon>
        <taxon>ecological metagenomes</taxon>
    </lineage>
</organism>
<dbReference type="SMART" id="SM00382">
    <property type="entry name" value="AAA"/>
    <property type="match status" value="2"/>
</dbReference>
<evidence type="ECO:0000256" key="3">
    <source>
        <dbReference type="ARBA" id="ARBA00022840"/>
    </source>
</evidence>
<evidence type="ECO:0000256" key="4">
    <source>
        <dbReference type="SAM" id="MobiDB-lite"/>
    </source>
</evidence>
<keyword evidence="1" id="KW-0677">Repeat</keyword>
<dbReference type="PANTHER" id="PTHR19211:SF14">
    <property type="entry name" value="ATP-BINDING CASSETTE SUB-FAMILY F MEMBER 1"/>
    <property type="match status" value="1"/>
</dbReference>
<dbReference type="AlphaFoldDB" id="A0A381NN45"/>
<dbReference type="Pfam" id="PF16326">
    <property type="entry name" value="ABC_tran_CTD"/>
    <property type="match status" value="1"/>
</dbReference>
<evidence type="ECO:0000256" key="2">
    <source>
        <dbReference type="ARBA" id="ARBA00022741"/>
    </source>
</evidence>
<dbReference type="Gene3D" id="1.10.287.380">
    <property type="entry name" value="Valyl-tRNA synthetase, C-terminal domain"/>
    <property type="match status" value="1"/>
</dbReference>
<keyword evidence="2" id="KW-0547">Nucleotide-binding</keyword>
<evidence type="ECO:0000256" key="1">
    <source>
        <dbReference type="ARBA" id="ARBA00022737"/>
    </source>
</evidence>
<dbReference type="InterPro" id="IPR017871">
    <property type="entry name" value="ABC_transporter-like_CS"/>
</dbReference>
<feature type="domain" description="ABC transporter" evidence="5">
    <location>
        <begin position="325"/>
        <end position="546"/>
    </location>
</feature>
<dbReference type="GO" id="GO:0003677">
    <property type="term" value="F:DNA binding"/>
    <property type="evidence" value="ECO:0007669"/>
    <property type="project" value="InterPro"/>
</dbReference>
<accession>A0A381NN45</accession>
<dbReference type="FunFam" id="3.40.50.300:FF:000011">
    <property type="entry name" value="Putative ABC transporter ATP-binding component"/>
    <property type="match status" value="1"/>
</dbReference>
<dbReference type="InterPro" id="IPR032524">
    <property type="entry name" value="ABC_tran_C"/>
</dbReference>
<dbReference type="InterPro" id="IPR037118">
    <property type="entry name" value="Val-tRNA_synth_C_sf"/>
</dbReference>
<name>A0A381NN45_9ZZZZ</name>
<dbReference type="Gene3D" id="3.40.50.300">
    <property type="entry name" value="P-loop containing nucleotide triphosphate hydrolases"/>
    <property type="match status" value="2"/>
</dbReference>
<dbReference type="Pfam" id="PF00005">
    <property type="entry name" value="ABC_tran"/>
    <property type="match status" value="2"/>
</dbReference>
<dbReference type="PROSITE" id="PS00211">
    <property type="entry name" value="ABC_TRANSPORTER_1"/>
    <property type="match status" value="2"/>
</dbReference>
<dbReference type="EMBL" id="UINC01000446">
    <property type="protein sequence ID" value="SUZ55534.1"/>
    <property type="molecule type" value="Genomic_DNA"/>
</dbReference>
<dbReference type="PANTHER" id="PTHR19211">
    <property type="entry name" value="ATP-BINDING TRANSPORT PROTEIN-RELATED"/>
    <property type="match status" value="1"/>
</dbReference>
<protein>
    <recommendedName>
        <fullName evidence="5">ABC transporter domain-containing protein</fullName>
    </recommendedName>
</protein>
<dbReference type="PROSITE" id="PS50893">
    <property type="entry name" value="ABC_TRANSPORTER_2"/>
    <property type="match status" value="2"/>
</dbReference>
<dbReference type="InterPro" id="IPR050611">
    <property type="entry name" value="ABCF"/>
</dbReference>
<evidence type="ECO:0000259" key="5">
    <source>
        <dbReference type="PROSITE" id="PS50893"/>
    </source>
</evidence>
<dbReference type="InterPro" id="IPR027417">
    <property type="entry name" value="P-loop_NTPase"/>
</dbReference>
<feature type="domain" description="ABC transporter" evidence="5">
    <location>
        <begin position="2"/>
        <end position="257"/>
    </location>
</feature>
<dbReference type="SUPFAM" id="SSF52540">
    <property type="entry name" value="P-loop containing nucleoside triphosphate hydrolases"/>
    <property type="match status" value="2"/>
</dbReference>
<keyword evidence="3" id="KW-0067">ATP-binding</keyword>
<dbReference type="GO" id="GO:0005524">
    <property type="term" value="F:ATP binding"/>
    <property type="evidence" value="ECO:0007669"/>
    <property type="project" value="UniProtKB-KW"/>
</dbReference>
<evidence type="ECO:0000313" key="6">
    <source>
        <dbReference type="EMBL" id="SUZ55534.1"/>
    </source>
</evidence>
<sequence length="645" mass="70456">VLTASGLSRAFGPRTLFSDASLQLGPGRRVALVGGNGTGKTTLIETIVGLQDADAGEVHRPKGLRIGYLPQELPTETGRSVFEQVMLGAGPVTDLAHRIEVLGAWIGETSGAEQERALAEFGEAQSRFEQIGGYAVESDAHRILSGLGFDPADHGRPMDEMSGGWRMRVALARLLLSAPDLLIMDEPTNHLDVDSVAWLEQHLAAWSGGLLFVSHDRDFIDAVANRVLELAGSRLTEYIGGFADFVVAREEKLALQEAMAAQQSRQVAQTERFIERFRYKASKARQVQSRVKSLEKLDRIMVDRPDAPASRFGFPKPRRSSRLVAELDGVTAGYDDGDGREPDIVLRDVTFDIERGRTVALIGPNGAGKTTLVRLLTGEMAPLAGRVTRGTNVDLSHFDQLQAEILDDRRTVLEELKTVPGVETDGRNPRTYLASFGFRGDAVDRRVGDLSGGEQTRLALAKALAVPVNLLILDEPTNHLDLPSCDVLEDALEAYPGTVVLITHDRHLIRSVADVLVEVRDGRAVWHEGVPDWVLYPMRPDAAPAPSPHRSADRNAERAAPAPKKPKKGRPRDPTQGLRRRLERAERDWEAAEASVVDVQGRLADPDLYQEPDRAAAVVAEHEAAKDAAARLMAEWERLSTQLGG</sequence>
<dbReference type="GO" id="GO:0016887">
    <property type="term" value="F:ATP hydrolysis activity"/>
    <property type="evidence" value="ECO:0007669"/>
    <property type="project" value="InterPro"/>
</dbReference>
<dbReference type="InterPro" id="IPR003439">
    <property type="entry name" value="ABC_transporter-like_ATP-bd"/>
</dbReference>
<dbReference type="Pfam" id="PF12848">
    <property type="entry name" value="ABC_tran_Xtn"/>
    <property type="match status" value="1"/>
</dbReference>
<reference evidence="6" key="1">
    <citation type="submission" date="2018-05" db="EMBL/GenBank/DDBJ databases">
        <authorList>
            <person name="Lanie J.A."/>
            <person name="Ng W.-L."/>
            <person name="Kazmierczak K.M."/>
            <person name="Andrzejewski T.M."/>
            <person name="Davidsen T.M."/>
            <person name="Wayne K.J."/>
            <person name="Tettelin H."/>
            <person name="Glass J.I."/>
            <person name="Rusch D."/>
            <person name="Podicherti R."/>
            <person name="Tsui H.-C.T."/>
            <person name="Winkler M.E."/>
        </authorList>
    </citation>
    <scope>NUCLEOTIDE SEQUENCE</scope>
</reference>
<gene>
    <name evidence="6" type="ORF">METZ01_LOCUS8388</name>
</gene>
<dbReference type="InterPro" id="IPR003593">
    <property type="entry name" value="AAA+_ATPase"/>
</dbReference>
<feature type="region of interest" description="Disordered" evidence="4">
    <location>
        <begin position="543"/>
        <end position="595"/>
    </location>
</feature>